<evidence type="ECO:0000256" key="2">
    <source>
        <dbReference type="SAM" id="SignalP"/>
    </source>
</evidence>
<accession>A0A7G5GNY8</accession>
<dbReference type="NCBIfam" id="NF045579">
    <property type="entry name" value="rhamnoside_JR"/>
    <property type="match status" value="1"/>
</dbReference>
<dbReference type="Gene3D" id="2.60.120.260">
    <property type="entry name" value="Galactose-binding domain-like"/>
    <property type="match status" value="1"/>
</dbReference>
<feature type="chain" id="PRO_5028837471" evidence="2">
    <location>
        <begin position="20"/>
        <end position="960"/>
    </location>
</feature>
<dbReference type="InterPro" id="IPR054593">
    <property type="entry name" value="Beta-mannosidase-like_N2"/>
</dbReference>
<dbReference type="InterPro" id="IPR008979">
    <property type="entry name" value="Galactose-bd-like_sf"/>
</dbReference>
<dbReference type="Pfam" id="PF22666">
    <property type="entry name" value="Glyco_hydro_2_N2"/>
    <property type="match status" value="1"/>
</dbReference>
<feature type="signal peptide" evidence="2">
    <location>
        <begin position="1"/>
        <end position="19"/>
    </location>
</feature>
<dbReference type="Pfam" id="PF17132">
    <property type="entry name" value="Glyco_hydro_106"/>
    <property type="match status" value="2"/>
</dbReference>
<dbReference type="PANTHER" id="PTHR36848">
    <property type="entry name" value="DNA-BINDING PROTEIN (PUTATIVE SECRETED PROTEIN)-RELATED"/>
    <property type="match status" value="1"/>
</dbReference>
<proteinExistence type="predicted"/>
<reference evidence="4 5" key="1">
    <citation type="submission" date="2020-07" db="EMBL/GenBank/DDBJ databases">
        <title>Spirosoma foliorum sp. nov., isolated from the leaves on the Nejang mountain Korea, Republic of.</title>
        <authorList>
            <person name="Ho H."/>
            <person name="Lee Y.-J."/>
            <person name="Nurcahyanto D.-A."/>
            <person name="Kim S.-G."/>
        </authorList>
    </citation>
    <scope>NUCLEOTIDE SEQUENCE [LARGE SCALE GENOMIC DNA]</scope>
    <source>
        <strain evidence="4 5">PL0136</strain>
    </source>
</reference>
<organism evidence="4 5">
    <name type="scientific">Spirosoma foliorum</name>
    <dbReference type="NCBI Taxonomy" id="2710596"/>
    <lineage>
        <taxon>Bacteria</taxon>
        <taxon>Pseudomonadati</taxon>
        <taxon>Bacteroidota</taxon>
        <taxon>Cytophagia</taxon>
        <taxon>Cytophagales</taxon>
        <taxon>Cytophagaceae</taxon>
        <taxon>Spirosoma</taxon>
    </lineage>
</organism>
<keyword evidence="1 4" id="KW-0378">Hydrolase</keyword>
<dbReference type="EMBL" id="CP059732">
    <property type="protein sequence ID" value="QMW00580.1"/>
    <property type="molecule type" value="Genomic_DNA"/>
</dbReference>
<gene>
    <name evidence="4" type="ORF">H3H32_21570</name>
</gene>
<name>A0A7G5GNY8_9BACT</name>
<dbReference type="AlphaFoldDB" id="A0A7G5GNY8"/>
<dbReference type="RefSeq" id="WP_182457695.1">
    <property type="nucleotide sequence ID" value="NZ_CP059732.1"/>
</dbReference>
<evidence type="ECO:0000259" key="3">
    <source>
        <dbReference type="Pfam" id="PF22666"/>
    </source>
</evidence>
<sequence length="960" mass="107938">MKVPLISSCLSLISLLVAAQNTTPPKVSLWFPRYDFQLSGFEKPVASFGPMARWWWPGNFVTKDELKREVNLFADHGFGGVEVQPMNLAIPTKSAEERQKITSWDTPNYYENLRTVMDEARRRNLIVDVTNGSGWPPSGPILQSEDGFLSLEFSDTTVTGGKSLSFSLPLLSPAKNRTKSLPRLQAVVIAKLLPKTTDGDGTILLDPSSTQVLTSSVENRTLSYSFPEGSWRVIAFWAVPSGEQPSLVAAPKSGPVVDHLDTQKVLKLYNYLFGERTGLQPYFGNPMRAVFSDSYEFKTNRHYSLDLLDWFRKKRGYDITPFLPANMQRGYNYVAFMRPNAKPDFAFSDQDWRLRYDYDLTVSELVGEHFFKTSRDWAESRNLLFRTQGYGLNMDMMAMAGLASIPETESMLGPEANLKIMTSGALLYNRPIVSAESVVFSGRAYTITPQKIKMAVDKLFAAGVNQVIYHGVPYRYTPEALGPEGWYPFSSPLLGTINFSSNLGEWNIFWKDQKDINQYVSRIQYALRSGKPRADVLLYFPFMDVEGMPDNPEEILTKGYIQDVEGPLPKSKDDTNPVKATWAKEVYPLINQLEASGISWAWVNDASIQEAQLEKNGKINIRGNLFQALILANDSIIQLKTAEKIKELSRKGMRLLATGTLPVKQPSYLNWRENDTKTAQYIAEALKGKSARYIQHESELNDWIEGFSQPIKFQHPYSFTRKAERELSDGSRIQFIWNKSDAWQTLTLSLDKKFNGSYWLEPTSGAIIKNKGTVISYQLPPYGSVLLYASTKGEMPANVVSKPSLQADQTKQVLELTGWTLKTDSLTIASTPLFDWRTNANLKFSSSEGIYTTTFQWEQPTSSTAYFLDLGKVSYTAEVYLNGQSAGKQIFAPYLFDLTKFLKPGTNTLEVHVTPGQLNGFIGKAMNGDNRYKPFKDKADQLMSAGLLGPVTIRPSMSAK</sequence>
<evidence type="ECO:0000313" key="4">
    <source>
        <dbReference type="EMBL" id="QMW00580.1"/>
    </source>
</evidence>
<keyword evidence="2" id="KW-0732">Signal</keyword>
<keyword evidence="5" id="KW-1185">Reference proteome</keyword>
<dbReference type="KEGG" id="sfol:H3H32_21570"/>
<dbReference type="PANTHER" id="PTHR36848:SF2">
    <property type="entry name" value="SECRETED PROTEIN"/>
    <property type="match status" value="1"/>
</dbReference>
<evidence type="ECO:0000313" key="5">
    <source>
        <dbReference type="Proteomes" id="UP000515369"/>
    </source>
</evidence>
<feature type="domain" description="Beta-mannosidase-like galactose-binding" evidence="3">
    <location>
        <begin position="844"/>
        <end position="915"/>
    </location>
</feature>
<dbReference type="Proteomes" id="UP000515369">
    <property type="component" value="Chromosome"/>
</dbReference>
<protein>
    <submittedName>
        <fullName evidence="4">Glycosyl hydrolase family 2</fullName>
    </submittedName>
</protein>
<dbReference type="GO" id="GO:0004553">
    <property type="term" value="F:hydrolase activity, hydrolyzing O-glycosyl compounds"/>
    <property type="evidence" value="ECO:0007669"/>
    <property type="project" value="UniProtKB-ARBA"/>
</dbReference>
<dbReference type="SUPFAM" id="SSF51011">
    <property type="entry name" value="Glycosyl hydrolase domain"/>
    <property type="match status" value="1"/>
</dbReference>
<dbReference type="InterPro" id="IPR053161">
    <property type="entry name" value="Ulvan_degrading_GH"/>
</dbReference>
<evidence type="ECO:0000256" key="1">
    <source>
        <dbReference type="ARBA" id="ARBA00022801"/>
    </source>
</evidence>
<dbReference type="SUPFAM" id="SSF49785">
    <property type="entry name" value="Galactose-binding domain-like"/>
    <property type="match status" value="1"/>
</dbReference>